<organism evidence="1 2">
    <name type="scientific">Pseudomonas alloputida</name>
    <dbReference type="NCBI Taxonomy" id="1940621"/>
    <lineage>
        <taxon>Bacteria</taxon>
        <taxon>Pseudomonadati</taxon>
        <taxon>Pseudomonadota</taxon>
        <taxon>Gammaproteobacteria</taxon>
        <taxon>Pseudomonadales</taxon>
        <taxon>Pseudomonadaceae</taxon>
        <taxon>Pseudomonas</taxon>
    </lineage>
</organism>
<dbReference type="AlphaFoldDB" id="A0AAW7HK17"/>
<evidence type="ECO:0008006" key="3">
    <source>
        <dbReference type="Google" id="ProtNLM"/>
    </source>
</evidence>
<dbReference type="EMBL" id="JAJSRF020000001">
    <property type="protein sequence ID" value="MDM3952998.1"/>
    <property type="molecule type" value="Genomic_DNA"/>
</dbReference>
<dbReference type="SUPFAM" id="SSF49899">
    <property type="entry name" value="Concanavalin A-like lectins/glucanases"/>
    <property type="match status" value="1"/>
</dbReference>
<accession>A0AAW7HK17</accession>
<dbReference type="Pfam" id="PF13385">
    <property type="entry name" value="Laminin_G_3"/>
    <property type="match status" value="1"/>
</dbReference>
<dbReference type="Proteomes" id="UP001165439">
    <property type="component" value="Unassembled WGS sequence"/>
</dbReference>
<comment type="caution">
    <text evidence="1">The sequence shown here is derived from an EMBL/GenBank/DDBJ whole genome shotgun (WGS) entry which is preliminary data.</text>
</comment>
<evidence type="ECO:0000313" key="1">
    <source>
        <dbReference type="EMBL" id="MDM3952998.1"/>
    </source>
</evidence>
<sequence length="254" mass="26534">MATNQIIQLAGTLDIPGMTKLDVTPDEIVIANLASLKLWAATAPWGVHSDGLGFVHRVTREKIPLNGASVASRLANAFDGQPALSLGTSSSVIKDSTFNTSGSFTVAFTLCPLNDDLAAVGASSAELAGAGQSYWFIASSGGKFRIGTSSLSTQFADYVGPVLSKTAWLRLILRFDRATGTMTLYVNGVQQAKITNDAIKTLNLAPGVVFGGLVTGSSTPASAPCLMRSPMAFNAAISDTELALVDKYLSATYY</sequence>
<dbReference type="InterPro" id="IPR013320">
    <property type="entry name" value="ConA-like_dom_sf"/>
</dbReference>
<gene>
    <name evidence="1" type="ORF">LU674_011765</name>
</gene>
<protein>
    <recommendedName>
        <fullName evidence="3">LamG domain-containing protein</fullName>
    </recommendedName>
</protein>
<name>A0AAW7HK17_9PSED</name>
<proteinExistence type="predicted"/>
<evidence type="ECO:0000313" key="2">
    <source>
        <dbReference type="Proteomes" id="UP001165439"/>
    </source>
</evidence>
<reference evidence="1" key="1">
    <citation type="submission" date="2023-06" db="EMBL/GenBank/DDBJ databases">
        <title>MBL-encoding genomic islands in Pseudomonas spp. in Poland.</title>
        <authorList>
            <person name="Urbanowicz P."/>
            <person name="Izdebski R."/>
            <person name="Biedrzycka M."/>
            <person name="Gniadkowski M."/>
        </authorList>
    </citation>
    <scope>NUCLEOTIDE SEQUENCE</scope>
    <source>
        <strain evidence="1">NMI5768_13</strain>
    </source>
</reference>
<dbReference type="Gene3D" id="2.60.120.200">
    <property type="match status" value="1"/>
</dbReference>
<dbReference type="RefSeq" id="WP_060489678.1">
    <property type="nucleotide sequence ID" value="NZ_CP128540.1"/>
</dbReference>
<dbReference type="GeneID" id="83681218"/>